<reference evidence="2 3" key="1">
    <citation type="journal article" date="2016" name="Mol. Biol. Evol.">
        <title>Comparative Genomics of Early-Diverging Mushroom-Forming Fungi Provides Insights into the Origins of Lignocellulose Decay Capabilities.</title>
        <authorList>
            <person name="Nagy L.G."/>
            <person name="Riley R."/>
            <person name="Tritt A."/>
            <person name="Adam C."/>
            <person name="Daum C."/>
            <person name="Floudas D."/>
            <person name="Sun H."/>
            <person name="Yadav J.S."/>
            <person name="Pangilinan J."/>
            <person name="Larsson K.H."/>
            <person name="Matsuura K."/>
            <person name="Barry K."/>
            <person name="Labutti K."/>
            <person name="Kuo R."/>
            <person name="Ohm R.A."/>
            <person name="Bhattacharya S.S."/>
            <person name="Shirouzu T."/>
            <person name="Yoshinaga Y."/>
            <person name="Martin F.M."/>
            <person name="Grigoriev I.V."/>
            <person name="Hibbett D.S."/>
        </authorList>
    </citation>
    <scope>NUCLEOTIDE SEQUENCE [LARGE SCALE GENOMIC DNA]</scope>
    <source>
        <strain evidence="2 3">CBS 109695</strain>
    </source>
</reference>
<evidence type="ECO:0000313" key="3">
    <source>
        <dbReference type="Proteomes" id="UP000076532"/>
    </source>
</evidence>
<feature type="region of interest" description="Disordered" evidence="1">
    <location>
        <begin position="72"/>
        <end position="115"/>
    </location>
</feature>
<gene>
    <name evidence="2" type="ORF">FIBSPDRAFT_939063</name>
</gene>
<protein>
    <submittedName>
        <fullName evidence="2">Uncharacterized protein</fullName>
    </submittedName>
</protein>
<feature type="region of interest" description="Disordered" evidence="1">
    <location>
        <begin position="1"/>
        <end position="30"/>
    </location>
</feature>
<evidence type="ECO:0000313" key="2">
    <source>
        <dbReference type="EMBL" id="KZP08325.1"/>
    </source>
</evidence>
<organism evidence="2 3">
    <name type="scientific">Athelia psychrophila</name>
    <dbReference type="NCBI Taxonomy" id="1759441"/>
    <lineage>
        <taxon>Eukaryota</taxon>
        <taxon>Fungi</taxon>
        <taxon>Dikarya</taxon>
        <taxon>Basidiomycota</taxon>
        <taxon>Agaricomycotina</taxon>
        <taxon>Agaricomycetes</taxon>
        <taxon>Agaricomycetidae</taxon>
        <taxon>Atheliales</taxon>
        <taxon>Atheliaceae</taxon>
        <taxon>Athelia</taxon>
    </lineage>
</organism>
<evidence type="ECO:0000256" key="1">
    <source>
        <dbReference type="SAM" id="MobiDB-lite"/>
    </source>
</evidence>
<sequence>MYANSSGKMCEFGPPGEFAQNGPPLPTSPRISKECLGAEGRDKLEAYHVTEKGIGNYMVPWIELVYLLTIGPGGNQQQAGTQGPDGTSGQKSNPMPRQRILETKRKRQERQESPR</sequence>
<keyword evidence="3" id="KW-1185">Reference proteome</keyword>
<name>A0A165X968_9AGAM</name>
<feature type="compositionally biased region" description="Basic and acidic residues" evidence="1">
    <location>
        <begin position="99"/>
        <end position="115"/>
    </location>
</feature>
<dbReference type="EMBL" id="KV417724">
    <property type="protein sequence ID" value="KZP08325.1"/>
    <property type="molecule type" value="Genomic_DNA"/>
</dbReference>
<dbReference type="Proteomes" id="UP000076532">
    <property type="component" value="Unassembled WGS sequence"/>
</dbReference>
<feature type="compositionally biased region" description="Polar residues" evidence="1">
    <location>
        <begin position="75"/>
        <end position="95"/>
    </location>
</feature>
<accession>A0A165X968</accession>
<dbReference type="AlphaFoldDB" id="A0A165X968"/>
<proteinExistence type="predicted"/>